<dbReference type="GO" id="GO:0007165">
    <property type="term" value="P:signal transduction"/>
    <property type="evidence" value="ECO:0007669"/>
    <property type="project" value="TreeGrafter"/>
</dbReference>
<reference evidence="11" key="1">
    <citation type="submission" date="2023-07" db="EMBL/GenBank/DDBJ databases">
        <title>Chromosome-level genome assembly of Artemia franciscana.</title>
        <authorList>
            <person name="Jo E."/>
        </authorList>
    </citation>
    <scope>NUCLEOTIDE SEQUENCE</scope>
    <source>
        <tissue evidence="11">Whole body</tissue>
    </source>
</reference>
<dbReference type="GO" id="GO:0005634">
    <property type="term" value="C:nucleus"/>
    <property type="evidence" value="ECO:0007669"/>
    <property type="project" value="TreeGrafter"/>
</dbReference>
<dbReference type="AlphaFoldDB" id="A0AA88I0I9"/>
<evidence type="ECO:0000259" key="10">
    <source>
        <dbReference type="PROSITE" id="PS50011"/>
    </source>
</evidence>
<comment type="catalytic activity">
    <reaction evidence="8">
        <text>L-threonyl-[protein] + ATP = O-phospho-L-threonyl-[protein] + ADP + H(+)</text>
        <dbReference type="Rhea" id="RHEA:46608"/>
        <dbReference type="Rhea" id="RHEA-COMP:11060"/>
        <dbReference type="Rhea" id="RHEA-COMP:11605"/>
        <dbReference type="ChEBI" id="CHEBI:15378"/>
        <dbReference type="ChEBI" id="CHEBI:30013"/>
        <dbReference type="ChEBI" id="CHEBI:30616"/>
        <dbReference type="ChEBI" id="CHEBI:61977"/>
        <dbReference type="ChEBI" id="CHEBI:456216"/>
        <dbReference type="EC" id="2.7.11.22"/>
    </reaction>
</comment>
<evidence type="ECO:0000256" key="8">
    <source>
        <dbReference type="ARBA" id="ARBA00047811"/>
    </source>
</evidence>
<dbReference type="PROSITE" id="PS50011">
    <property type="entry name" value="PROTEIN_KINASE_DOM"/>
    <property type="match status" value="1"/>
</dbReference>
<dbReference type="GO" id="GO:0010389">
    <property type="term" value="P:regulation of G2/M transition of mitotic cell cycle"/>
    <property type="evidence" value="ECO:0007669"/>
    <property type="project" value="TreeGrafter"/>
</dbReference>
<dbReference type="InterPro" id="IPR011009">
    <property type="entry name" value="Kinase-like_dom_sf"/>
</dbReference>
<dbReference type="PROSITE" id="PS00108">
    <property type="entry name" value="PROTEIN_KINASE_ST"/>
    <property type="match status" value="1"/>
</dbReference>
<evidence type="ECO:0000256" key="6">
    <source>
        <dbReference type="ARBA" id="ARBA00022777"/>
    </source>
</evidence>
<accession>A0AA88I0I9</accession>
<dbReference type="PANTHER" id="PTHR24056:SF254">
    <property type="entry name" value="CYCLIN-DEPENDENT KINASE 2"/>
    <property type="match status" value="1"/>
</dbReference>
<feature type="domain" description="Protein kinase" evidence="10">
    <location>
        <begin position="1"/>
        <end position="253"/>
    </location>
</feature>
<keyword evidence="12" id="KW-1185">Reference proteome</keyword>
<dbReference type="Gene3D" id="1.10.510.10">
    <property type="entry name" value="Transferase(Phosphotransferase) domain 1"/>
    <property type="match status" value="1"/>
</dbReference>
<dbReference type="SMART" id="SM00220">
    <property type="entry name" value="S_TKc"/>
    <property type="match status" value="1"/>
</dbReference>
<evidence type="ECO:0000256" key="7">
    <source>
        <dbReference type="ARBA" id="ARBA00022840"/>
    </source>
</evidence>
<dbReference type="GO" id="GO:0005524">
    <property type="term" value="F:ATP binding"/>
    <property type="evidence" value="ECO:0007669"/>
    <property type="project" value="UniProtKB-KW"/>
</dbReference>
<dbReference type="FunFam" id="1.10.510.10:FF:000706">
    <property type="entry name" value="Cyclin-dependent kinase 1"/>
    <property type="match status" value="1"/>
</dbReference>
<sequence>MKGCSRKEAEGVPSTAIREIAVLRELKHVNVVRLLDVVHADQRIYMVFEYLTQDLKKLLDSNPKGLPVPLVKSYTWQILNGLSYCHRHRVLHRDLKPQNILIDTEGGVKLADFGLARVFAFPFRTYTHEVITLWYKGPEILLGAKIYTMAVDLWSVGCIFAEMLRSRALFPGDSEIDQLFRVFRTLGTPDESNWEQITELPDYKPTFPKWPPSNLRESIPALDTDGLDLLLKLLTYDPARRISAKRALTHRYFDDVSIEKCRPPIQQ</sequence>
<keyword evidence="4" id="KW-0808">Transferase</keyword>
<proteinExistence type="inferred from homology"/>
<protein>
    <recommendedName>
        <fullName evidence="2">cyclin-dependent kinase</fullName>
        <ecNumber evidence="2">2.7.11.22</ecNumber>
    </recommendedName>
</protein>
<dbReference type="GO" id="GO:0090068">
    <property type="term" value="P:positive regulation of cell cycle process"/>
    <property type="evidence" value="ECO:0007669"/>
    <property type="project" value="UniProtKB-ARBA"/>
</dbReference>
<evidence type="ECO:0000256" key="9">
    <source>
        <dbReference type="ARBA" id="ARBA00048367"/>
    </source>
</evidence>
<keyword evidence="5" id="KW-0547">Nucleotide-binding</keyword>
<comment type="caution">
    <text evidence="11">The sequence shown here is derived from an EMBL/GenBank/DDBJ whole genome shotgun (WGS) entry which is preliminary data.</text>
</comment>
<dbReference type="EC" id="2.7.11.22" evidence="2"/>
<keyword evidence="7" id="KW-0067">ATP-binding</keyword>
<dbReference type="Proteomes" id="UP001187531">
    <property type="component" value="Unassembled WGS sequence"/>
</dbReference>
<evidence type="ECO:0000256" key="5">
    <source>
        <dbReference type="ARBA" id="ARBA00022741"/>
    </source>
</evidence>
<evidence type="ECO:0000313" key="12">
    <source>
        <dbReference type="Proteomes" id="UP001187531"/>
    </source>
</evidence>
<dbReference type="GO" id="GO:0030332">
    <property type="term" value="F:cyclin binding"/>
    <property type="evidence" value="ECO:0007669"/>
    <property type="project" value="TreeGrafter"/>
</dbReference>
<evidence type="ECO:0000256" key="3">
    <source>
        <dbReference type="ARBA" id="ARBA00022527"/>
    </source>
</evidence>
<dbReference type="GO" id="GO:0005737">
    <property type="term" value="C:cytoplasm"/>
    <property type="evidence" value="ECO:0007669"/>
    <property type="project" value="TreeGrafter"/>
</dbReference>
<dbReference type="InterPro" id="IPR000719">
    <property type="entry name" value="Prot_kinase_dom"/>
</dbReference>
<keyword evidence="3" id="KW-0723">Serine/threonine-protein kinase</keyword>
<comment type="catalytic activity">
    <reaction evidence="9">
        <text>L-seryl-[protein] + ATP = O-phospho-L-seryl-[protein] + ADP + H(+)</text>
        <dbReference type="Rhea" id="RHEA:17989"/>
        <dbReference type="Rhea" id="RHEA-COMP:9863"/>
        <dbReference type="Rhea" id="RHEA-COMP:11604"/>
        <dbReference type="ChEBI" id="CHEBI:15378"/>
        <dbReference type="ChEBI" id="CHEBI:29999"/>
        <dbReference type="ChEBI" id="CHEBI:30616"/>
        <dbReference type="ChEBI" id="CHEBI:83421"/>
        <dbReference type="ChEBI" id="CHEBI:456216"/>
        <dbReference type="EC" id="2.7.11.22"/>
    </reaction>
</comment>
<evidence type="ECO:0000256" key="4">
    <source>
        <dbReference type="ARBA" id="ARBA00022679"/>
    </source>
</evidence>
<evidence type="ECO:0000256" key="1">
    <source>
        <dbReference type="ARBA" id="ARBA00006485"/>
    </source>
</evidence>
<dbReference type="EMBL" id="JAVRJZ010000009">
    <property type="protein sequence ID" value="KAK2718713.1"/>
    <property type="molecule type" value="Genomic_DNA"/>
</dbReference>
<dbReference type="InterPro" id="IPR050108">
    <property type="entry name" value="CDK"/>
</dbReference>
<dbReference type="Pfam" id="PF00069">
    <property type="entry name" value="Pkinase"/>
    <property type="match status" value="1"/>
</dbReference>
<dbReference type="GO" id="GO:0004693">
    <property type="term" value="F:cyclin-dependent protein serine/threonine kinase activity"/>
    <property type="evidence" value="ECO:0007669"/>
    <property type="project" value="UniProtKB-EC"/>
</dbReference>
<dbReference type="GO" id="GO:0051446">
    <property type="term" value="P:positive regulation of meiotic cell cycle"/>
    <property type="evidence" value="ECO:0007669"/>
    <property type="project" value="UniProtKB-ARBA"/>
</dbReference>
<gene>
    <name evidence="11" type="ORF">QYM36_005894</name>
</gene>
<organism evidence="11 12">
    <name type="scientific">Artemia franciscana</name>
    <name type="common">Brine shrimp</name>
    <name type="synonym">Artemia sanfranciscana</name>
    <dbReference type="NCBI Taxonomy" id="6661"/>
    <lineage>
        <taxon>Eukaryota</taxon>
        <taxon>Metazoa</taxon>
        <taxon>Ecdysozoa</taxon>
        <taxon>Arthropoda</taxon>
        <taxon>Crustacea</taxon>
        <taxon>Branchiopoda</taxon>
        <taxon>Anostraca</taxon>
        <taxon>Artemiidae</taxon>
        <taxon>Artemia</taxon>
    </lineage>
</organism>
<dbReference type="GO" id="GO:0000307">
    <property type="term" value="C:cyclin-dependent protein kinase holoenzyme complex"/>
    <property type="evidence" value="ECO:0007669"/>
    <property type="project" value="TreeGrafter"/>
</dbReference>
<dbReference type="InterPro" id="IPR008271">
    <property type="entry name" value="Ser/Thr_kinase_AS"/>
</dbReference>
<name>A0AA88I0I9_ARTSF</name>
<evidence type="ECO:0000313" key="11">
    <source>
        <dbReference type="EMBL" id="KAK2718713.1"/>
    </source>
</evidence>
<dbReference type="SUPFAM" id="SSF56112">
    <property type="entry name" value="Protein kinase-like (PK-like)"/>
    <property type="match status" value="1"/>
</dbReference>
<dbReference type="PANTHER" id="PTHR24056">
    <property type="entry name" value="CELL DIVISION PROTEIN KINASE"/>
    <property type="match status" value="1"/>
</dbReference>
<evidence type="ECO:0000256" key="2">
    <source>
        <dbReference type="ARBA" id="ARBA00012425"/>
    </source>
</evidence>
<dbReference type="Gene3D" id="3.30.200.20">
    <property type="entry name" value="Phosphorylase Kinase, domain 1"/>
    <property type="match status" value="1"/>
</dbReference>
<dbReference type="GO" id="GO:0010468">
    <property type="term" value="P:regulation of gene expression"/>
    <property type="evidence" value="ECO:0007669"/>
    <property type="project" value="TreeGrafter"/>
</dbReference>
<keyword evidence="6" id="KW-0418">Kinase</keyword>
<dbReference type="GO" id="GO:0000082">
    <property type="term" value="P:G1/S transition of mitotic cell cycle"/>
    <property type="evidence" value="ECO:0007669"/>
    <property type="project" value="TreeGrafter"/>
</dbReference>
<comment type="similarity">
    <text evidence="1">Belongs to the protein kinase superfamily. CMGC Ser/Thr protein kinase family. CDC2/CDKX subfamily.</text>
</comment>